<proteinExistence type="predicted"/>
<organism evidence="1">
    <name type="scientific">Lepeophtheirus salmonis</name>
    <name type="common">Salmon louse</name>
    <name type="synonym">Caligus salmonis</name>
    <dbReference type="NCBI Taxonomy" id="72036"/>
    <lineage>
        <taxon>Eukaryota</taxon>
        <taxon>Metazoa</taxon>
        <taxon>Ecdysozoa</taxon>
        <taxon>Arthropoda</taxon>
        <taxon>Crustacea</taxon>
        <taxon>Multicrustacea</taxon>
        <taxon>Hexanauplia</taxon>
        <taxon>Copepoda</taxon>
        <taxon>Siphonostomatoida</taxon>
        <taxon>Caligidae</taxon>
        <taxon>Lepeophtheirus</taxon>
    </lineage>
</organism>
<dbReference type="AlphaFoldDB" id="A0A0K2UKR1"/>
<sequence>LNYEIHKCGISSRCKIYKNPRKIRSWVRVPNTFIIYSYKQVI</sequence>
<feature type="non-terminal residue" evidence="1">
    <location>
        <position position="1"/>
    </location>
</feature>
<protein>
    <submittedName>
        <fullName evidence="1">Uncharacterized protein</fullName>
    </submittedName>
</protein>
<reference evidence="1" key="1">
    <citation type="submission" date="2014-05" db="EMBL/GenBank/DDBJ databases">
        <authorList>
            <person name="Chronopoulou M."/>
        </authorList>
    </citation>
    <scope>NUCLEOTIDE SEQUENCE</scope>
    <source>
        <tissue evidence="1">Whole organism</tissue>
    </source>
</reference>
<dbReference type="EMBL" id="HACA01020930">
    <property type="protein sequence ID" value="CDW38291.1"/>
    <property type="molecule type" value="Transcribed_RNA"/>
</dbReference>
<name>A0A0K2UKR1_LEPSM</name>
<evidence type="ECO:0000313" key="1">
    <source>
        <dbReference type="EMBL" id="CDW38291.1"/>
    </source>
</evidence>
<accession>A0A0K2UKR1</accession>